<gene>
    <name evidence="2" type="ORF">RZN69_09615</name>
</gene>
<evidence type="ECO:0000313" key="2">
    <source>
        <dbReference type="EMBL" id="WOO43345.1"/>
    </source>
</evidence>
<evidence type="ECO:0000313" key="3">
    <source>
        <dbReference type="Proteomes" id="UP001304300"/>
    </source>
</evidence>
<dbReference type="KEGG" id="puo:RZN69_09615"/>
<proteinExistence type="predicted"/>
<reference evidence="2 3" key="1">
    <citation type="submission" date="2023-10" db="EMBL/GenBank/DDBJ databases">
        <title>Rubellicoccus peritrichatus gen. nov., sp. nov., isolated from an algae of coral reef tank.</title>
        <authorList>
            <person name="Luo J."/>
        </authorList>
    </citation>
    <scope>NUCLEOTIDE SEQUENCE [LARGE SCALE GENOMIC DNA]</scope>
    <source>
        <strain evidence="2 3">CR14</strain>
    </source>
</reference>
<evidence type="ECO:0000256" key="1">
    <source>
        <dbReference type="SAM" id="SignalP"/>
    </source>
</evidence>
<keyword evidence="1" id="KW-0732">Signal</keyword>
<protein>
    <submittedName>
        <fullName evidence="2">PEP-CTERM sorting domain-containing protein</fullName>
    </submittedName>
</protein>
<organism evidence="2 3">
    <name type="scientific">Rubellicoccus peritrichatus</name>
    <dbReference type="NCBI Taxonomy" id="3080537"/>
    <lineage>
        <taxon>Bacteria</taxon>
        <taxon>Pseudomonadati</taxon>
        <taxon>Verrucomicrobiota</taxon>
        <taxon>Opitutia</taxon>
        <taxon>Puniceicoccales</taxon>
        <taxon>Cerasicoccaceae</taxon>
        <taxon>Rubellicoccus</taxon>
    </lineage>
</organism>
<feature type="chain" id="PRO_5042874858" evidence="1">
    <location>
        <begin position="21"/>
        <end position="202"/>
    </location>
</feature>
<dbReference type="InterPro" id="IPR013424">
    <property type="entry name" value="Ice-binding_C"/>
</dbReference>
<accession>A0AAQ3LGA7</accession>
<keyword evidence="3" id="KW-1185">Reference proteome</keyword>
<dbReference type="RefSeq" id="WP_317835894.1">
    <property type="nucleotide sequence ID" value="NZ_CP136920.1"/>
</dbReference>
<name>A0AAQ3LGA7_9BACT</name>
<sequence length="202" mass="21396">MKKVLLAFLMTALPLPFLMGQNLISNPTFSNSGQDWGNFGATGFNAFFGQSDASLFADQPGNTGGVFQQGINGTAGNSYEFSLDSVFIESNWDADLTIKIEFYEGDDSTLISEASSVLDVSGILGDFGVPGGSISATAPANTTFVRPVVLFDNVQLPGLTPSSSGFLFDVSLSQIPEPSTYALLLGVAGTCLVIQRRIESRR</sequence>
<dbReference type="AlphaFoldDB" id="A0AAQ3LGA7"/>
<dbReference type="EMBL" id="CP136920">
    <property type="protein sequence ID" value="WOO43345.1"/>
    <property type="molecule type" value="Genomic_DNA"/>
</dbReference>
<dbReference type="Proteomes" id="UP001304300">
    <property type="component" value="Chromosome"/>
</dbReference>
<dbReference type="Gene3D" id="2.60.120.260">
    <property type="entry name" value="Galactose-binding domain-like"/>
    <property type="match status" value="1"/>
</dbReference>
<dbReference type="NCBIfam" id="TIGR02595">
    <property type="entry name" value="PEP_CTERM"/>
    <property type="match status" value="1"/>
</dbReference>
<feature type="signal peptide" evidence="1">
    <location>
        <begin position="1"/>
        <end position="20"/>
    </location>
</feature>